<accession>A0AAD0SGQ8</accession>
<dbReference type="AlphaFoldDB" id="A0AAD0SGQ8"/>
<dbReference type="KEGG" id="lbq:CKQ53_11590"/>
<name>A0AAD0SGQ8_9GAMM</name>
<proteinExistence type="predicted"/>
<evidence type="ECO:0000313" key="2">
    <source>
        <dbReference type="Proteomes" id="UP000263881"/>
    </source>
</evidence>
<protein>
    <submittedName>
        <fullName evidence="1">Uncharacterized protein</fullName>
    </submittedName>
</protein>
<evidence type="ECO:0000313" key="1">
    <source>
        <dbReference type="EMBL" id="AXW87555.1"/>
    </source>
</evidence>
<sequence>MKNTYFLHNKTQRHFTLSPDPVWLAIIKPVAVLKTTLKWACDDRTRHRERKTGHSGPLIMRSRRWKYFSNGEFYWLYSRRQQQGAHSLAPGGKASITDALKKWAQGHLLPSKLSIRQTEGLHG</sequence>
<dbReference type="RefSeq" id="WP_085652629.1">
    <property type="nucleotide sequence ID" value="NZ_CP023009.1"/>
</dbReference>
<dbReference type="EMBL" id="CP023009">
    <property type="protein sequence ID" value="AXW87555.1"/>
    <property type="molecule type" value="Genomic_DNA"/>
</dbReference>
<reference evidence="1 2" key="1">
    <citation type="submission" date="2017-08" db="EMBL/GenBank/DDBJ databases">
        <title>Comparative genomics of bacteria isolated from necrotic lesions of AOD affected trees.</title>
        <authorList>
            <person name="Doonan J."/>
            <person name="Denman S."/>
            <person name="McDonald J.E."/>
        </authorList>
    </citation>
    <scope>NUCLEOTIDE SEQUENCE [LARGE SCALE GENOMIC DNA]</scope>
    <source>
        <strain evidence="1 2">477</strain>
    </source>
</reference>
<gene>
    <name evidence="1" type="ORF">CKQ53_11590</name>
</gene>
<organism evidence="1 2">
    <name type="scientific">Lonsdalea britannica</name>
    <dbReference type="NCBI Taxonomy" id="1082704"/>
    <lineage>
        <taxon>Bacteria</taxon>
        <taxon>Pseudomonadati</taxon>
        <taxon>Pseudomonadota</taxon>
        <taxon>Gammaproteobacteria</taxon>
        <taxon>Enterobacterales</taxon>
        <taxon>Pectobacteriaceae</taxon>
        <taxon>Lonsdalea</taxon>
    </lineage>
</organism>
<keyword evidence="2" id="KW-1185">Reference proteome</keyword>
<dbReference type="Proteomes" id="UP000263881">
    <property type="component" value="Chromosome"/>
</dbReference>